<organism evidence="2">
    <name type="scientific">Guillardia theta (strain CCMP2712)</name>
    <name type="common">Cryptophyte</name>
    <dbReference type="NCBI Taxonomy" id="905079"/>
    <lineage>
        <taxon>Eukaryota</taxon>
        <taxon>Cryptophyceae</taxon>
        <taxon>Pyrenomonadales</taxon>
        <taxon>Geminigeraceae</taxon>
        <taxon>Guillardia</taxon>
    </lineage>
</organism>
<feature type="chain" id="PRO_5008770760" evidence="1">
    <location>
        <begin position="25"/>
        <end position="321"/>
    </location>
</feature>
<dbReference type="GeneID" id="17298465"/>
<reference evidence="2 4" key="1">
    <citation type="journal article" date="2012" name="Nature">
        <title>Algal genomes reveal evolutionary mosaicism and the fate of nucleomorphs.</title>
        <authorList>
            <consortium name="DOE Joint Genome Institute"/>
            <person name="Curtis B.A."/>
            <person name="Tanifuji G."/>
            <person name="Burki F."/>
            <person name="Gruber A."/>
            <person name="Irimia M."/>
            <person name="Maruyama S."/>
            <person name="Arias M.C."/>
            <person name="Ball S.G."/>
            <person name="Gile G.H."/>
            <person name="Hirakawa Y."/>
            <person name="Hopkins J.F."/>
            <person name="Kuo A."/>
            <person name="Rensing S.A."/>
            <person name="Schmutz J."/>
            <person name="Symeonidi A."/>
            <person name="Elias M."/>
            <person name="Eveleigh R.J."/>
            <person name="Herman E.K."/>
            <person name="Klute M.J."/>
            <person name="Nakayama T."/>
            <person name="Obornik M."/>
            <person name="Reyes-Prieto A."/>
            <person name="Armbrust E.V."/>
            <person name="Aves S.J."/>
            <person name="Beiko R.G."/>
            <person name="Coutinho P."/>
            <person name="Dacks J.B."/>
            <person name="Durnford D.G."/>
            <person name="Fast N.M."/>
            <person name="Green B.R."/>
            <person name="Grisdale C.J."/>
            <person name="Hempel F."/>
            <person name="Henrissat B."/>
            <person name="Hoppner M.P."/>
            <person name="Ishida K."/>
            <person name="Kim E."/>
            <person name="Koreny L."/>
            <person name="Kroth P.G."/>
            <person name="Liu Y."/>
            <person name="Malik S.B."/>
            <person name="Maier U.G."/>
            <person name="McRose D."/>
            <person name="Mock T."/>
            <person name="Neilson J.A."/>
            <person name="Onodera N.T."/>
            <person name="Poole A.M."/>
            <person name="Pritham E.J."/>
            <person name="Richards T.A."/>
            <person name="Rocap G."/>
            <person name="Roy S.W."/>
            <person name="Sarai C."/>
            <person name="Schaack S."/>
            <person name="Shirato S."/>
            <person name="Slamovits C.H."/>
            <person name="Spencer D.F."/>
            <person name="Suzuki S."/>
            <person name="Worden A.Z."/>
            <person name="Zauner S."/>
            <person name="Barry K."/>
            <person name="Bell C."/>
            <person name="Bharti A.K."/>
            <person name="Crow J.A."/>
            <person name="Grimwood J."/>
            <person name="Kramer R."/>
            <person name="Lindquist E."/>
            <person name="Lucas S."/>
            <person name="Salamov A."/>
            <person name="McFadden G.I."/>
            <person name="Lane C.E."/>
            <person name="Keeling P.J."/>
            <person name="Gray M.W."/>
            <person name="Grigoriev I.V."/>
            <person name="Archibald J.M."/>
        </authorList>
    </citation>
    <scope>NUCLEOTIDE SEQUENCE</scope>
    <source>
        <strain evidence="2 4">CCMP2712</strain>
    </source>
</reference>
<dbReference type="PaxDb" id="55529-EKX41821"/>
<dbReference type="HOGENOM" id="CLU_867256_0_0_1"/>
<reference evidence="4" key="2">
    <citation type="submission" date="2012-11" db="EMBL/GenBank/DDBJ databases">
        <authorList>
            <person name="Kuo A."/>
            <person name="Curtis B.A."/>
            <person name="Tanifuji G."/>
            <person name="Burki F."/>
            <person name="Gruber A."/>
            <person name="Irimia M."/>
            <person name="Maruyama S."/>
            <person name="Arias M.C."/>
            <person name="Ball S.G."/>
            <person name="Gile G.H."/>
            <person name="Hirakawa Y."/>
            <person name="Hopkins J.F."/>
            <person name="Rensing S.A."/>
            <person name="Schmutz J."/>
            <person name="Symeonidi A."/>
            <person name="Elias M."/>
            <person name="Eveleigh R.J."/>
            <person name="Herman E.K."/>
            <person name="Klute M.J."/>
            <person name="Nakayama T."/>
            <person name="Obornik M."/>
            <person name="Reyes-Prieto A."/>
            <person name="Armbrust E.V."/>
            <person name="Aves S.J."/>
            <person name="Beiko R.G."/>
            <person name="Coutinho P."/>
            <person name="Dacks J.B."/>
            <person name="Durnford D.G."/>
            <person name="Fast N.M."/>
            <person name="Green B.R."/>
            <person name="Grisdale C."/>
            <person name="Hempe F."/>
            <person name="Henrissat B."/>
            <person name="Hoppner M.P."/>
            <person name="Ishida K.-I."/>
            <person name="Kim E."/>
            <person name="Koreny L."/>
            <person name="Kroth P.G."/>
            <person name="Liu Y."/>
            <person name="Malik S.-B."/>
            <person name="Maier U.G."/>
            <person name="McRose D."/>
            <person name="Mock T."/>
            <person name="Neilson J.A."/>
            <person name="Onodera N.T."/>
            <person name="Poole A.M."/>
            <person name="Pritham E.J."/>
            <person name="Richards T.A."/>
            <person name="Rocap G."/>
            <person name="Roy S.W."/>
            <person name="Sarai C."/>
            <person name="Schaack S."/>
            <person name="Shirato S."/>
            <person name="Slamovits C.H."/>
            <person name="Spencer D.F."/>
            <person name="Suzuki S."/>
            <person name="Worden A.Z."/>
            <person name="Zauner S."/>
            <person name="Barry K."/>
            <person name="Bell C."/>
            <person name="Bharti A.K."/>
            <person name="Crow J.A."/>
            <person name="Grimwood J."/>
            <person name="Kramer R."/>
            <person name="Lindquist E."/>
            <person name="Lucas S."/>
            <person name="Salamov A."/>
            <person name="McFadden G.I."/>
            <person name="Lane C.E."/>
            <person name="Keeling P.J."/>
            <person name="Gray M.W."/>
            <person name="Grigoriev I.V."/>
            <person name="Archibald J.M."/>
        </authorList>
    </citation>
    <scope>NUCLEOTIDE SEQUENCE</scope>
    <source>
        <strain evidence="4">CCMP2712</strain>
    </source>
</reference>
<evidence type="ECO:0000313" key="4">
    <source>
        <dbReference type="Proteomes" id="UP000011087"/>
    </source>
</evidence>
<dbReference type="EnsemblProtists" id="EKX41821">
    <property type="protein sequence ID" value="EKX41821"/>
    <property type="gene ID" value="GUITHDRAFT_153760"/>
</dbReference>
<dbReference type="AlphaFoldDB" id="L1J022"/>
<protein>
    <submittedName>
        <fullName evidence="2 3">Uncharacterized protein</fullName>
    </submittedName>
</protein>
<keyword evidence="1" id="KW-0732">Signal</keyword>
<sequence>MLVAGAMAMTLCLLLLVLSPRRQSSELLASKQASGKHSGLGKKNPQLLENVMKQSYSPSDVKPRAHQPASLNVPYFSKFVHPEPHYRKGGMHSAAMHWKDANGIVEDRKESKKLIQAKQAQALSTELSHTMDEYLKDENHGISWTVRNSQPQYAEMQAKKRQHSLSPAKAEALAKELTQTQQNYFDPAASAPKTHEKFVSKQAGEALAKSLEAGEEAALRPHKLNKLHQAVKVNAMAGKKLAAELNAGEADALAIVAKNAINQEIEDERRKNLNHIQTFSKDLGPSLSRKQSEELVKDLDTPMNVVNHKVMHPTTHKVKRM</sequence>
<dbReference type="KEGG" id="gtt:GUITHDRAFT_153760"/>
<keyword evidence="4" id="KW-1185">Reference proteome</keyword>
<accession>L1J022</accession>
<dbReference type="Proteomes" id="UP000011087">
    <property type="component" value="Unassembled WGS sequence"/>
</dbReference>
<evidence type="ECO:0000313" key="2">
    <source>
        <dbReference type="EMBL" id="EKX41821.1"/>
    </source>
</evidence>
<proteinExistence type="predicted"/>
<gene>
    <name evidence="2" type="ORF">GUITHDRAFT_153760</name>
</gene>
<name>L1J022_GUITC</name>
<evidence type="ECO:0000256" key="1">
    <source>
        <dbReference type="SAM" id="SignalP"/>
    </source>
</evidence>
<feature type="signal peptide" evidence="1">
    <location>
        <begin position="1"/>
        <end position="24"/>
    </location>
</feature>
<evidence type="ECO:0000313" key="3">
    <source>
        <dbReference type="EnsemblProtists" id="EKX41821"/>
    </source>
</evidence>
<dbReference type="RefSeq" id="XP_005828801.1">
    <property type="nucleotide sequence ID" value="XM_005828744.1"/>
</dbReference>
<dbReference type="EMBL" id="JH993021">
    <property type="protein sequence ID" value="EKX41821.1"/>
    <property type="molecule type" value="Genomic_DNA"/>
</dbReference>
<reference evidence="3" key="3">
    <citation type="submission" date="2016-03" db="UniProtKB">
        <authorList>
            <consortium name="EnsemblProtists"/>
        </authorList>
    </citation>
    <scope>IDENTIFICATION</scope>
</reference>